<dbReference type="Proteomes" id="UP001631993">
    <property type="component" value="Unassembled WGS sequence"/>
</dbReference>
<proteinExistence type="predicted"/>
<keyword evidence="2" id="KW-1185">Reference proteome</keyword>
<comment type="caution">
    <text evidence="1">The sequence shown here is derived from an EMBL/GenBank/DDBJ whole genome shotgun (WGS) entry which is preliminary data.</text>
</comment>
<dbReference type="RefSeq" id="WP_409097727.1">
    <property type="nucleotide sequence ID" value="NZ_JBJVNE010000014.1"/>
</dbReference>
<evidence type="ECO:0000313" key="2">
    <source>
        <dbReference type="Proteomes" id="UP001631993"/>
    </source>
</evidence>
<gene>
    <name evidence="1" type="ORF">ACKI1S_27955</name>
</gene>
<name>A0ABW9IN88_STRGJ</name>
<organism evidence="1 2">
    <name type="scientific">Streptomyces galilaeus</name>
    <dbReference type="NCBI Taxonomy" id="33899"/>
    <lineage>
        <taxon>Bacteria</taxon>
        <taxon>Bacillati</taxon>
        <taxon>Actinomycetota</taxon>
        <taxon>Actinomycetes</taxon>
        <taxon>Kitasatosporales</taxon>
        <taxon>Streptomycetaceae</taxon>
        <taxon>Streptomyces</taxon>
    </lineage>
</organism>
<dbReference type="EMBL" id="JBJVNE010000014">
    <property type="protein sequence ID" value="MFM9649970.1"/>
    <property type="molecule type" value="Genomic_DNA"/>
</dbReference>
<evidence type="ECO:0000313" key="1">
    <source>
        <dbReference type="EMBL" id="MFM9649970.1"/>
    </source>
</evidence>
<reference evidence="1 2" key="1">
    <citation type="submission" date="2024-12" db="EMBL/GenBank/DDBJ databases">
        <title>Forecasting of Potato common scab and diversities of Pathogenic streptomyces spp. in china.</title>
        <authorList>
            <person name="Handique U."/>
            <person name="Wu J."/>
        </authorList>
    </citation>
    <scope>NUCLEOTIDE SEQUENCE [LARGE SCALE GENOMIC DNA]</scope>
    <source>
        <strain evidence="1 2">ZRIMU1585</strain>
    </source>
</reference>
<accession>A0ABW9IN88</accession>
<protein>
    <submittedName>
        <fullName evidence="1">Uncharacterized protein</fullName>
    </submittedName>
</protein>
<sequence>MEPFPSAYDLPIVVLEPSTVTGPMSRQEALAKATEHVNTLSTNGRGYQDGVRFPDKIAAVERLARFLVGEAAE</sequence>